<keyword evidence="5 6" id="KW-0560">Oxidoreductase</keyword>
<dbReference type="GO" id="GO:0046168">
    <property type="term" value="P:glycerol-3-phosphate catabolic process"/>
    <property type="evidence" value="ECO:0007669"/>
    <property type="project" value="TreeGrafter"/>
</dbReference>
<comment type="cofactor">
    <cofactor evidence="1 6">
        <name>FAD</name>
        <dbReference type="ChEBI" id="CHEBI:57692"/>
    </cofactor>
</comment>
<dbReference type="EMBL" id="NRRE01000006">
    <property type="protein sequence ID" value="MBK1695757.1"/>
    <property type="molecule type" value="Genomic_DNA"/>
</dbReference>
<keyword evidence="3 6" id="KW-0285">Flavoprotein</keyword>
<comment type="similarity">
    <text evidence="2 6">Belongs to the FAD-dependent glycerol-3-phosphate dehydrogenase family.</text>
</comment>
<dbReference type="InterPro" id="IPR038299">
    <property type="entry name" value="DAO_C_sf"/>
</dbReference>
<dbReference type="EC" id="1.1.5.3" evidence="6"/>
<gene>
    <name evidence="9" type="ORF">CKO21_00665</name>
</gene>
<evidence type="ECO:0000259" key="8">
    <source>
        <dbReference type="Pfam" id="PF16901"/>
    </source>
</evidence>
<dbReference type="Gene3D" id="3.30.9.10">
    <property type="entry name" value="D-Amino Acid Oxidase, subunit A, domain 2"/>
    <property type="match status" value="1"/>
</dbReference>
<dbReference type="SUPFAM" id="SSF54373">
    <property type="entry name" value="FAD-linked reductases, C-terminal domain"/>
    <property type="match status" value="1"/>
</dbReference>
<feature type="domain" description="FAD dependent oxidoreductase" evidence="7">
    <location>
        <begin position="12"/>
        <end position="370"/>
    </location>
</feature>
<dbReference type="Gene3D" id="6.10.250.1890">
    <property type="match status" value="1"/>
</dbReference>
<dbReference type="Gene3D" id="1.10.8.870">
    <property type="entry name" value="Alpha-glycerophosphate oxidase, cap domain"/>
    <property type="match status" value="1"/>
</dbReference>
<dbReference type="Gene3D" id="3.50.50.60">
    <property type="entry name" value="FAD/NAD(P)-binding domain"/>
    <property type="match status" value="1"/>
</dbReference>
<protein>
    <recommendedName>
        <fullName evidence="6">Glycerol-3-phosphate dehydrogenase</fullName>
        <ecNumber evidence="6">1.1.5.3</ecNumber>
    </recommendedName>
</protein>
<dbReference type="PRINTS" id="PR01001">
    <property type="entry name" value="FADG3PDH"/>
</dbReference>
<dbReference type="AlphaFoldDB" id="A0A934UXR8"/>
<dbReference type="Proteomes" id="UP000778970">
    <property type="component" value="Unassembled WGS sequence"/>
</dbReference>
<feature type="domain" description="Alpha-glycerophosphate oxidase C-terminal" evidence="8">
    <location>
        <begin position="392"/>
        <end position="488"/>
    </location>
</feature>
<dbReference type="InterPro" id="IPR006076">
    <property type="entry name" value="FAD-dep_OxRdtase"/>
</dbReference>
<dbReference type="InterPro" id="IPR000447">
    <property type="entry name" value="G3P_DH_FAD-dep"/>
</dbReference>
<dbReference type="PROSITE" id="PS00977">
    <property type="entry name" value="FAD_G3PDH_1"/>
    <property type="match status" value="1"/>
</dbReference>
<reference evidence="9" key="2">
    <citation type="journal article" date="2020" name="Microorganisms">
        <title>Osmotic Adaptation and Compatible Solute Biosynthesis of Phototrophic Bacteria as Revealed from Genome Analyses.</title>
        <authorList>
            <person name="Imhoff J.F."/>
            <person name="Rahn T."/>
            <person name="Kunzel S."/>
            <person name="Keller A."/>
            <person name="Neulinger S.C."/>
        </authorList>
    </citation>
    <scope>NUCLEOTIDE SEQUENCE</scope>
    <source>
        <strain evidence="9">DSM 9154</strain>
    </source>
</reference>
<name>A0A934UXR8_9PROT</name>
<dbReference type="PANTHER" id="PTHR11985">
    <property type="entry name" value="GLYCEROL-3-PHOSPHATE DEHYDROGENASE"/>
    <property type="match status" value="1"/>
</dbReference>
<evidence type="ECO:0000256" key="1">
    <source>
        <dbReference type="ARBA" id="ARBA00001974"/>
    </source>
</evidence>
<dbReference type="NCBIfam" id="NF008899">
    <property type="entry name" value="PRK12266.1"/>
    <property type="match status" value="1"/>
</dbReference>
<evidence type="ECO:0000256" key="3">
    <source>
        <dbReference type="ARBA" id="ARBA00022630"/>
    </source>
</evidence>
<dbReference type="PANTHER" id="PTHR11985:SF15">
    <property type="entry name" value="GLYCEROL-3-PHOSPHATE DEHYDROGENASE, MITOCHONDRIAL"/>
    <property type="match status" value="1"/>
</dbReference>
<comment type="caution">
    <text evidence="9">The sequence shown here is derived from an EMBL/GenBank/DDBJ whole genome shotgun (WGS) entry which is preliminary data.</text>
</comment>
<dbReference type="InterPro" id="IPR031656">
    <property type="entry name" value="DAO_C"/>
</dbReference>
<keyword evidence="4" id="KW-0274">FAD</keyword>
<organism evidence="9 10">
    <name type="scientific">Rhodovibrio salinarum</name>
    <dbReference type="NCBI Taxonomy" id="1087"/>
    <lineage>
        <taxon>Bacteria</taxon>
        <taxon>Pseudomonadati</taxon>
        <taxon>Pseudomonadota</taxon>
        <taxon>Alphaproteobacteria</taxon>
        <taxon>Rhodospirillales</taxon>
        <taxon>Rhodovibrionaceae</taxon>
        <taxon>Rhodovibrio</taxon>
    </lineage>
</organism>
<accession>A0A934UXR8</accession>
<proteinExistence type="inferred from homology"/>
<comment type="catalytic activity">
    <reaction evidence="6">
        <text>a quinone + sn-glycerol 3-phosphate = dihydroxyacetone phosphate + a quinol</text>
        <dbReference type="Rhea" id="RHEA:18977"/>
        <dbReference type="ChEBI" id="CHEBI:24646"/>
        <dbReference type="ChEBI" id="CHEBI:57597"/>
        <dbReference type="ChEBI" id="CHEBI:57642"/>
        <dbReference type="ChEBI" id="CHEBI:132124"/>
        <dbReference type="EC" id="1.1.5.3"/>
    </reaction>
</comment>
<dbReference type="SUPFAM" id="SSF51905">
    <property type="entry name" value="FAD/NAD(P)-binding domain"/>
    <property type="match status" value="1"/>
</dbReference>
<dbReference type="RefSeq" id="WP_027288524.1">
    <property type="nucleotide sequence ID" value="NZ_NRRE01000006.1"/>
</dbReference>
<evidence type="ECO:0000256" key="2">
    <source>
        <dbReference type="ARBA" id="ARBA00007330"/>
    </source>
</evidence>
<reference evidence="9" key="1">
    <citation type="submission" date="2017-08" db="EMBL/GenBank/DDBJ databases">
        <authorList>
            <person name="Imhoff J.F."/>
            <person name="Rahn T."/>
            <person name="Kuenzel S."/>
            <person name="Neulinger S.C."/>
        </authorList>
    </citation>
    <scope>NUCLEOTIDE SEQUENCE</scope>
    <source>
        <strain evidence="9">DSM 9154</strain>
    </source>
</reference>
<dbReference type="GO" id="GO:0004368">
    <property type="term" value="F:glycerol-3-phosphate dehydrogenase (quinone) activity"/>
    <property type="evidence" value="ECO:0007669"/>
    <property type="project" value="UniProtKB-EC"/>
</dbReference>
<sequence length="507" mass="56630">MPAHAGDKSDVDLLVIGGGVNGAGVARDAAGRGLRVLLCEKGDLAEGTSSRSGKYIHGGLRYLEYYEFRLVREALIEREVLLAAAPHIVWPIPLVLPHSPEQRPRWLIRLGLFLYDHLGGRKKLPATRALDLRTAPEGKPLRAQFTKGFEYADCWVDDARLVILNAVDAARHGAEVVTRTACTSARREEGGWRAELRDETSGATREVRARAIVNTAGPWVEKVLTSVAGINTSYRVRLVKGSHIVTKRWWEGDHGYVLQNTDRRIIFVNPYQDDLALIGTTDIPFDGQPEDVAIDADEISYLLGILNRYFEVELTPADVLSSFSGVRPLFDDGTENASAVTRDYSFELDGGHGARAPILSAFGGKITTYRKLSEHALDRLAHVFPEMGDAWTERAPLPGGEMADADFDSWFAGFKQRHPWLPHDLALHYARLYGSDAEQLLSGAGSTEELGQHFGHLFYEREARWLVEREWARTPDDILDRRTKHGLFLSENERARFADWLDRRAAA</sequence>
<keyword evidence="10" id="KW-1185">Reference proteome</keyword>
<dbReference type="InterPro" id="IPR036188">
    <property type="entry name" value="FAD/NAD-bd_sf"/>
</dbReference>
<evidence type="ECO:0000256" key="5">
    <source>
        <dbReference type="ARBA" id="ARBA00023002"/>
    </source>
</evidence>
<dbReference type="GO" id="GO:0009331">
    <property type="term" value="C:glycerol-3-phosphate dehydrogenase (FAD) complex"/>
    <property type="evidence" value="ECO:0007669"/>
    <property type="project" value="UniProtKB-UniRule"/>
</dbReference>
<evidence type="ECO:0000259" key="7">
    <source>
        <dbReference type="Pfam" id="PF01266"/>
    </source>
</evidence>
<dbReference type="Pfam" id="PF16901">
    <property type="entry name" value="DAO_C"/>
    <property type="match status" value="1"/>
</dbReference>
<evidence type="ECO:0000256" key="4">
    <source>
        <dbReference type="ARBA" id="ARBA00022827"/>
    </source>
</evidence>
<evidence type="ECO:0000313" key="10">
    <source>
        <dbReference type="Proteomes" id="UP000778970"/>
    </source>
</evidence>
<dbReference type="NCBIfam" id="NF009906">
    <property type="entry name" value="PRK13369.1"/>
    <property type="match status" value="1"/>
</dbReference>
<evidence type="ECO:0000313" key="9">
    <source>
        <dbReference type="EMBL" id="MBK1695757.1"/>
    </source>
</evidence>
<dbReference type="Pfam" id="PF01266">
    <property type="entry name" value="DAO"/>
    <property type="match status" value="1"/>
</dbReference>
<evidence type="ECO:0000256" key="6">
    <source>
        <dbReference type="RuleBase" id="RU361217"/>
    </source>
</evidence>